<feature type="domain" description="Rhodanese" evidence="1">
    <location>
        <begin position="27"/>
        <end position="117"/>
    </location>
</feature>
<dbReference type="PROSITE" id="PS50206">
    <property type="entry name" value="RHODANESE_3"/>
    <property type="match status" value="1"/>
</dbReference>
<evidence type="ECO:0000313" key="2">
    <source>
        <dbReference type="EMBL" id="NHM03631.1"/>
    </source>
</evidence>
<protein>
    <submittedName>
        <fullName evidence="2">Rhodanese-like domain-containing protein</fullName>
    </submittedName>
</protein>
<reference evidence="2 3" key="1">
    <citation type="submission" date="2020-02" db="EMBL/GenBank/DDBJ databases">
        <authorList>
            <person name="Chen W.-M."/>
        </authorList>
    </citation>
    <scope>NUCLEOTIDE SEQUENCE [LARGE SCALE GENOMIC DNA]</scope>
    <source>
        <strain evidence="2 3">TWA-26</strain>
    </source>
</reference>
<proteinExistence type="predicted"/>
<dbReference type="SUPFAM" id="SSF52821">
    <property type="entry name" value="Rhodanese/Cell cycle control phosphatase"/>
    <property type="match status" value="1"/>
</dbReference>
<dbReference type="InterPro" id="IPR036873">
    <property type="entry name" value="Rhodanese-like_dom_sf"/>
</dbReference>
<evidence type="ECO:0000313" key="3">
    <source>
        <dbReference type="Proteomes" id="UP000761423"/>
    </source>
</evidence>
<dbReference type="Proteomes" id="UP000761423">
    <property type="component" value="Unassembled WGS sequence"/>
</dbReference>
<dbReference type="InterPro" id="IPR001763">
    <property type="entry name" value="Rhodanese-like_dom"/>
</dbReference>
<dbReference type="SMART" id="SM00450">
    <property type="entry name" value="RHOD"/>
    <property type="match status" value="1"/>
</dbReference>
<dbReference type="Gene3D" id="3.40.250.10">
    <property type="entry name" value="Rhodanese-like domain"/>
    <property type="match status" value="1"/>
</dbReference>
<dbReference type="CDD" id="cd00158">
    <property type="entry name" value="RHOD"/>
    <property type="match status" value="1"/>
</dbReference>
<name>A0ABX0IE68_9FLAO</name>
<dbReference type="PANTHER" id="PTHR45431">
    <property type="entry name" value="RHODANESE-LIKE DOMAIN-CONTAINING PROTEIN 15, CHLOROPLASTIC"/>
    <property type="match status" value="1"/>
</dbReference>
<dbReference type="RefSeq" id="WP_166235646.1">
    <property type="nucleotide sequence ID" value="NZ_JAAJBV010000002.1"/>
</dbReference>
<dbReference type="EMBL" id="JAAJBV010000002">
    <property type="protein sequence ID" value="NHM03631.1"/>
    <property type="molecule type" value="Genomic_DNA"/>
</dbReference>
<dbReference type="Pfam" id="PF00581">
    <property type="entry name" value="Rhodanese"/>
    <property type="match status" value="1"/>
</dbReference>
<evidence type="ECO:0000259" key="1">
    <source>
        <dbReference type="PROSITE" id="PS50206"/>
    </source>
</evidence>
<dbReference type="PANTHER" id="PTHR45431:SF3">
    <property type="entry name" value="RHODANESE-LIKE DOMAIN-CONTAINING PROTEIN 15, CHLOROPLASTIC"/>
    <property type="match status" value="1"/>
</dbReference>
<dbReference type="InterPro" id="IPR052367">
    <property type="entry name" value="Thiosulfate_ST/Rhodanese-like"/>
</dbReference>
<sequence>MAFSSCIKKSVEGVVLSDATTFEKKMSAPNVQLIDVRTPEEFVEGHLPKAVNIDVTSDDFETKVTSLDKEQPVMVYCKMGGRSAKAAEKLKELGFKNITDLDGGFSNWSNENKPIEK</sequence>
<gene>
    <name evidence="2" type="ORF">G4L40_02810</name>
</gene>
<keyword evidence="3" id="KW-1185">Reference proteome</keyword>
<organism evidence="2 3">
    <name type="scientific">Flavobacterium celericrescens</name>
    <dbReference type="NCBI Taxonomy" id="2709780"/>
    <lineage>
        <taxon>Bacteria</taxon>
        <taxon>Pseudomonadati</taxon>
        <taxon>Bacteroidota</taxon>
        <taxon>Flavobacteriia</taxon>
        <taxon>Flavobacteriales</taxon>
        <taxon>Flavobacteriaceae</taxon>
        <taxon>Flavobacterium</taxon>
    </lineage>
</organism>
<comment type="caution">
    <text evidence="2">The sequence shown here is derived from an EMBL/GenBank/DDBJ whole genome shotgun (WGS) entry which is preliminary data.</text>
</comment>
<accession>A0ABX0IE68</accession>